<evidence type="ECO:0000256" key="3">
    <source>
        <dbReference type="ARBA" id="ARBA00022629"/>
    </source>
</evidence>
<dbReference type="InterPro" id="IPR043129">
    <property type="entry name" value="ATPase_NBD"/>
</dbReference>
<evidence type="ECO:0000256" key="2">
    <source>
        <dbReference type="ARBA" id="ARBA00006479"/>
    </source>
</evidence>
<dbReference type="Gene3D" id="1.10.10.10">
    <property type="entry name" value="Winged helix-like DNA-binding domain superfamily/Winged helix DNA-binding domain"/>
    <property type="match status" value="1"/>
</dbReference>
<name>A0A371PKQ4_9BACL</name>
<keyword evidence="3" id="KW-0859">Xylose metabolism</keyword>
<dbReference type="PANTHER" id="PTHR18964">
    <property type="entry name" value="ROK (REPRESSOR, ORF, KINASE) FAMILY"/>
    <property type="match status" value="1"/>
</dbReference>
<dbReference type="RefSeq" id="WP_116043911.1">
    <property type="nucleotide sequence ID" value="NZ_QUBQ01000001.1"/>
</dbReference>
<protein>
    <submittedName>
        <fullName evidence="4">ROK family transcriptional regulator</fullName>
    </submittedName>
</protein>
<dbReference type="Gene3D" id="3.30.420.40">
    <property type="match status" value="2"/>
</dbReference>
<dbReference type="InterPro" id="IPR000600">
    <property type="entry name" value="ROK"/>
</dbReference>
<comment type="caution">
    <text evidence="4">The sequence shown here is derived from an EMBL/GenBank/DDBJ whole genome shotgun (WGS) entry which is preliminary data.</text>
</comment>
<gene>
    <name evidence="4" type="ORF">DX130_07015</name>
</gene>
<dbReference type="GO" id="GO:0042732">
    <property type="term" value="P:D-xylose metabolic process"/>
    <property type="evidence" value="ECO:0007669"/>
    <property type="project" value="UniProtKB-KW"/>
</dbReference>
<dbReference type="InterPro" id="IPR036388">
    <property type="entry name" value="WH-like_DNA-bd_sf"/>
</dbReference>
<organism evidence="4 5">
    <name type="scientific">Paenibacillus paeoniae</name>
    <dbReference type="NCBI Taxonomy" id="2292705"/>
    <lineage>
        <taxon>Bacteria</taxon>
        <taxon>Bacillati</taxon>
        <taxon>Bacillota</taxon>
        <taxon>Bacilli</taxon>
        <taxon>Bacillales</taxon>
        <taxon>Paenibacillaceae</taxon>
        <taxon>Paenibacillus</taxon>
    </lineage>
</organism>
<comment type="similarity">
    <text evidence="2">Belongs to the ROK (NagC/XylR) family.</text>
</comment>
<reference evidence="4 5" key="1">
    <citation type="submission" date="2018-08" db="EMBL/GenBank/DDBJ databases">
        <title>Paenibacillus sp. M4BSY-1, whole genome shotgun sequence.</title>
        <authorList>
            <person name="Tuo L."/>
        </authorList>
    </citation>
    <scope>NUCLEOTIDE SEQUENCE [LARGE SCALE GENOMIC DNA]</scope>
    <source>
        <strain evidence="4 5">M4BSY-1</strain>
    </source>
</reference>
<keyword evidence="3" id="KW-0119">Carbohydrate metabolism</keyword>
<dbReference type="PANTHER" id="PTHR18964:SF149">
    <property type="entry name" value="BIFUNCTIONAL UDP-N-ACETYLGLUCOSAMINE 2-EPIMERASE_N-ACETYLMANNOSAMINE KINASE"/>
    <property type="match status" value="1"/>
</dbReference>
<evidence type="ECO:0000256" key="1">
    <source>
        <dbReference type="ARBA" id="ARBA00002486"/>
    </source>
</evidence>
<dbReference type="Pfam" id="PF00480">
    <property type="entry name" value="ROK"/>
    <property type="match status" value="1"/>
</dbReference>
<evidence type="ECO:0000313" key="5">
    <source>
        <dbReference type="Proteomes" id="UP000261905"/>
    </source>
</evidence>
<evidence type="ECO:0000313" key="4">
    <source>
        <dbReference type="EMBL" id="REK76778.1"/>
    </source>
</evidence>
<dbReference type="OrthoDB" id="9795247at2"/>
<dbReference type="EMBL" id="QUBQ01000001">
    <property type="protein sequence ID" value="REK76778.1"/>
    <property type="molecule type" value="Genomic_DNA"/>
</dbReference>
<dbReference type="AlphaFoldDB" id="A0A371PKQ4"/>
<comment type="function">
    <text evidence="1">Transcriptional repressor of xylose-utilizing enzymes.</text>
</comment>
<dbReference type="Proteomes" id="UP000261905">
    <property type="component" value="Unassembled WGS sequence"/>
</dbReference>
<sequence length="394" mass="42789">MQVKGNLQLMKEINMATILNLLHREGMRTRAELTTLTRLSATTVSALIEELIQLKLVEELGEKQTTGVGRRAISLQINKDGGYVIGLSFGNQYLRCAIMNLHGQCIAEYKTEIEKGNEGIASQIDEALDHCIRHAAGVDLSLIKGIGVSTPGIIDSSGETVLVSRYLQLKQFNVKTHIARSYPNIPVKLVNDSNAAAFAEFYSGAAKGISNIVYLTINEGIGSGIIIDSAIYAGYQGTAGEIGHIPVDPGGEKCTCGAVGCIETVLTSPYILKKSQTLAQKREVTVPATFDDVMERYNAGEEWLKPIFDKVQYVTTFMLASAGNFVSPEVIIIEGWMNSSPRFMSGVKEAMEAFPFPLPFRQERIIPASFGDKGSLQGAATLMLQQIFSASVLK</sequence>
<dbReference type="SUPFAM" id="SSF53067">
    <property type="entry name" value="Actin-like ATPase domain"/>
    <property type="match status" value="1"/>
</dbReference>
<dbReference type="InterPro" id="IPR036390">
    <property type="entry name" value="WH_DNA-bd_sf"/>
</dbReference>
<keyword evidence="5" id="KW-1185">Reference proteome</keyword>
<dbReference type="SUPFAM" id="SSF46785">
    <property type="entry name" value="Winged helix' DNA-binding domain"/>
    <property type="match status" value="1"/>
</dbReference>
<dbReference type="InterPro" id="IPR049874">
    <property type="entry name" value="ROK_cs"/>
</dbReference>
<proteinExistence type="inferred from homology"/>
<dbReference type="PROSITE" id="PS01125">
    <property type="entry name" value="ROK"/>
    <property type="match status" value="1"/>
</dbReference>
<accession>A0A371PKQ4</accession>